<sequence>MKDFPKYCNYCRITKFRNLPSTLTVSSITLSPCFSRQGKFRKRTVDINTCCLNHFRESLLPVAEDSRNLLSTLHRLFLTQALSFRLENSKTYCRH</sequence>
<reference evidence="1 2" key="1">
    <citation type="submission" date="2021-06" db="EMBL/GenBank/DDBJ databases">
        <title>Caerostris extrusa draft genome.</title>
        <authorList>
            <person name="Kono N."/>
            <person name="Arakawa K."/>
        </authorList>
    </citation>
    <scope>NUCLEOTIDE SEQUENCE [LARGE SCALE GENOMIC DNA]</scope>
</reference>
<name>A0AAV4WMQ4_CAEEX</name>
<gene>
    <name evidence="1" type="ORF">CEXT_359391</name>
</gene>
<proteinExistence type="predicted"/>
<evidence type="ECO:0000313" key="1">
    <source>
        <dbReference type="EMBL" id="GIY83236.1"/>
    </source>
</evidence>
<dbReference type="EMBL" id="BPLR01016357">
    <property type="protein sequence ID" value="GIY83236.1"/>
    <property type="molecule type" value="Genomic_DNA"/>
</dbReference>
<dbReference type="Proteomes" id="UP001054945">
    <property type="component" value="Unassembled WGS sequence"/>
</dbReference>
<comment type="caution">
    <text evidence="1">The sequence shown here is derived from an EMBL/GenBank/DDBJ whole genome shotgun (WGS) entry which is preliminary data.</text>
</comment>
<accession>A0AAV4WMQ4</accession>
<evidence type="ECO:0000313" key="2">
    <source>
        <dbReference type="Proteomes" id="UP001054945"/>
    </source>
</evidence>
<organism evidence="1 2">
    <name type="scientific">Caerostris extrusa</name>
    <name type="common">Bark spider</name>
    <name type="synonym">Caerostris bankana</name>
    <dbReference type="NCBI Taxonomy" id="172846"/>
    <lineage>
        <taxon>Eukaryota</taxon>
        <taxon>Metazoa</taxon>
        <taxon>Ecdysozoa</taxon>
        <taxon>Arthropoda</taxon>
        <taxon>Chelicerata</taxon>
        <taxon>Arachnida</taxon>
        <taxon>Araneae</taxon>
        <taxon>Araneomorphae</taxon>
        <taxon>Entelegynae</taxon>
        <taxon>Araneoidea</taxon>
        <taxon>Araneidae</taxon>
        <taxon>Caerostris</taxon>
    </lineage>
</organism>
<protein>
    <submittedName>
        <fullName evidence="1">Uncharacterized protein</fullName>
    </submittedName>
</protein>
<keyword evidence="2" id="KW-1185">Reference proteome</keyword>
<dbReference type="AlphaFoldDB" id="A0AAV4WMQ4"/>